<comment type="similarity">
    <text evidence="2">Belongs to the glycosyl hydrolase 3 family.</text>
</comment>
<dbReference type="InterPro" id="IPR050226">
    <property type="entry name" value="NagZ_Beta-hexosaminidase"/>
</dbReference>
<sequence>MRAPDIESWDLKQVVGQLFSVSVGHHADGGYKVADTVETVASLVAERHVGGICYFPAGPDGATPQRIREVVAELQAASEVPLLIAIDQEGGLVTRMREPATRWPSAMAQAAGGDWDAVREIARMSASELRAVGALHPFTPVADVNIEPNNPVIGIRSASSSPHVVADYVRAVIAGIAEAGSASCVKHFPGHGNVAVDSHHGLPVLATSVEDWEAAEAVPFRAAIKAAVDAVMIGHLCMPAVDSSGAPATFSRPIVTDLLRGRLGYDGLVVTDALDMAGAAYPGGPGAACVAALRAGIDQLLMPRDPADCIDTVLAAVRSGELDEAQLRRSAERVVALKAKLAAATLTPAEHDPAAVAAAAIGRSLTWRNPGCTFALSPGAPVTIITDELPPSVGRGVEVVPAALASELMARGHACRITALESSDTSGARILITRDAWRFPEVAAQVSGLEDIACAIAARSPYDAALLADDVPMLLAYGDIPGLAAALAVALTRGEATGQLPVDLPDASGQIRWPRRLEATHD</sequence>
<protein>
    <recommendedName>
        <fullName evidence="3">beta-N-acetylhexosaminidase</fullName>
        <ecNumber evidence="3">3.2.1.52</ecNumber>
    </recommendedName>
</protein>
<dbReference type="Proteomes" id="UP000185628">
    <property type="component" value="Unassembled WGS sequence"/>
</dbReference>
<keyword evidence="4" id="KW-0378">Hydrolase</keyword>
<proteinExistence type="inferred from homology"/>
<feature type="domain" description="Glycoside hydrolase family 3 N-terminal" evidence="6">
    <location>
        <begin position="13"/>
        <end position="336"/>
    </location>
</feature>
<evidence type="ECO:0000259" key="6">
    <source>
        <dbReference type="Pfam" id="PF00933"/>
    </source>
</evidence>
<name>A0A1Q5Q268_9ACTO</name>
<dbReference type="PANTHER" id="PTHR30480">
    <property type="entry name" value="BETA-HEXOSAMINIDASE-RELATED"/>
    <property type="match status" value="1"/>
</dbReference>
<evidence type="ECO:0000256" key="5">
    <source>
        <dbReference type="ARBA" id="ARBA00023295"/>
    </source>
</evidence>
<dbReference type="RefSeq" id="WP_073716779.1">
    <property type="nucleotide sequence ID" value="NZ_MQVR01000041.1"/>
</dbReference>
<keyword evidence="8" id="KW-1185">Reference proteome</keyword>
<reference evidence="8" key="1">
    <citation type="submission" date="2016-12" db="EMBL/GenBank/DDBJ databases">
        <authorList>
            <person name="Meng X."/>
        </authorList>
    </citation>
    <scope>NUCLEOTIDE SEQUENCE [LARGE SCALE GENOMIC DNA]</scope>
    <source>
        <strain evidence="8">DSM 19116</strain>
    </source>
</reference>
<dbReference type="EC" id="3.2.1.52" evidence="3"/>
<evidence type="ECO:0000256" key="4">
    <source>
        <dbReference type="ARBA" id="ARBA00022801"/>
    </source>
</evidence>
<evidence type="ECO:0000313" key="8">
    <source>
        <dbReference type="Proteomes" id="UP000185628"/>
    </source>
</evidence>
<dbReference type="GO" id="GO:0004563">
    <property type="term" value="F:beta-N-acetylhexosaminidase activity"/>
    <property type="evidence" value="ECO:0007669"/>
    <property type="project" value="UniProtKB-EC"/>
</dbReference>
<evidence type="ECO:0000256" key="1">
    <source>
        <dbReference type="ARBA" id="ARBA00001231"/>
    </source>
</evidence>
<accession>A0A1Q5Q268</accession>
<evidence type="ECO:0000313" key="7">
    <source>
        <dbReference type="EMBL" id="OKL53762.1"/>
    </source>
</evidence>
<comment type="caution">
    <text evidence="7">The sequence shown here is derived from an EMBL/GenBank/DDBJ whole genome shotgun (WGS) entry which is preliminary data.</text>
</comment>
<dbReference type="InterPro" id="IPR036962">
    <property type="entry name" value="Glyco_hydro_3_N_sf"/>
</dbReference>
<dbReference type="PANTHER" id="PTHR30480:SF13">
    <property type="entry name" value="BETA-HEXOSAMINIDASE"/>
    <property type="match status" value="1"/>
</dbReference>
<evidence type="ECO:0000256" key="2">
    <source>
        <dbReference type="ARBA" id="ARBA00005336"/>
    </source>
</evidence>
<dbReference type="Gene3D" id="3.20.20.300">
    <property type="entry name" value="Glycoside hydrolase, family 3, N-terminal domain"/>
    <property type="match status" value="1"/>
</dbReference>
<dbReference type="PROSITE" id="PS00775">
    <property type="entry name" value="GLYCOSYL_HYDROL_F3"/>
    <property type="match status" value="1"/>
</dbReference>
<gene>
    <name evidence="7" type="ORF">BSZ39_07715</name>
</gene>
<dbReference type="InterPro" id="IPR019800">
    <property type="entry name" value="Glyco_hydro_3_AS"/>
</dbReference>
<comment type="catalytic activity">
    <reaction evidence="1">
        <text>Hydrolysis of terminal non-reducing N-acetyl-D-hexosamine residues in N-acetyl-beta-D-hexosaminides.</text>
        <dbReference type="EC" id="3.2.1.52"/>
    </reaction>
</comment>
<dbReference type="InterPro" id="IPR017853">
    <property type="entry name" value="GH"/>
</dbReference>
<dbReference type="OrthoDB" id="9805821at2"/>
<keyword evidence="5" id="KW-0326">Glycosidase</keyword>
<organism evidence="7 8">
    <name type="scientific">Bowdeniella nasicola</name>
    <dbReference type="NCBI Taxonomy" id="208480"/>
    <lineage>
        <taxon>Bacteria</taxon>
        <taxon>Bacillati</taxon>
        <taxon>Actinomycetota</taxon>
        <taxon>Actinomycetes</taxon>
        <taxon>Actinomycetales</taxon>
        <taxon>Actinomycetaceae</taxon>
        <taxon>Bowdeniella</taxon>
    </lineage>
</organism>
<dbReference type="GO" id="GO:0005975">
    <property type="term" value="P:carbohydrate metabolic process"/>
    <property type="evidence" value="ECO:0007669"/>
    <property type="project" value="InterPro"/>
</dbReference>
<dbReference type="EMBL" id="MQVR01000041">
    <property type="protein sequence ID" value="OKL53762.1"/>
    <property type="molecule type" value="Genomic_DNA"/>
</dbReference>
<dbReference type="SUPFAM" id="SSF51445">
    <property type="entry name" value="(Trans)glycosidases"/>
    <property type="match status" value="1"/>
</dbReference>
<dbReference type="InterPro" id="IPR001764">
    <property type="entry name" value="Glyco_hydro_3_N"/>
</dbReference>
<evidence type="ECO:0000256" key="3">
    <source>
        <dbReference type="ARBA" id="ARBA00012663"/>
    </source>
</evidence>
<dbReference type="Pfam" id="PF00933">
    <property type="entry name" value="Glyco_hydro_3"/>
    <property type="match status" value="1"/>
</dbReference>
<dbReference type="GO" id="GO:0009254">
    <property type="term" value="P:peptidoglycan turnover"/>
    <property type="evidence" value="ECO:0007669"/>
    <property type="project" value="TreeGrafter"/>
</dbReference>
<dbReference type="AlphaFoldDB" id="A0A1Q5Q268"/>